<dbReference type="EMBL" id="CAJNOJ010000787">
    <property type="protein sequence ID" value="CAF1522621.1"/>
    <property type="molecule type" value="Genomic_DNA"/>
</dbReference>
<evidence type="ECO:0000313" key="2">
    <source>
        <dbReference type="EMBL" id="CAF1434501.1"/>
    </source>
</evidence>
<comment type="caution">
    <text evidence="3">The sequence shown here is derived from an EMBL/GenBank/DDBJ whole genome shotgun (WGS) entry which is preliminary data.</text>
</comment>
<name>A0A815UW85_ADIRI</name>
<gene>
    <name evidence="3" type="ORF">EDS130_LOCUS43982</name>
    <name evidence="2" type="ORF">XAT740_LOCUS35966</name>
</gene>
<accession>A0A815UW85</accession>
<evidence type="ECO:0000256" key="1">
    <source>
        <dbReference type="SAM" id="MobiDB-lite"/>
    </source>
</evidence>
<sequence length="199" mass="21962">MLNIWEPVPHTESIPTIPELLAEIRRQRTSRNLLESAKTVPESRRAVPESTEISTDPVTGMIDLGSSSYIILNINDKRKWIAMFQDYKPSVNMQALFGSIVDGGAVLTRGIVSQYFGTSTDENSNQQLHTDPSQTTDAVNNATPNKVDTYAGVAGLSLPVATFDGLKAWLSTHVSQYKKNIEGCMLKKLEGFMNESVKE</sequence>
<evidence type="ECO:0000313" key="4">
    <source>
        <dbReference type="Proteomes" id="UP000663828"/>
    </source>
</evidence>
<evidence type="ECO:0000313" key="3">
    <source>
        <dbReference type="EMBL" id="CAF1522621.1"/>
    </source>
</evidence>
<protein>
    <submittedName>
        <fullName evidence="3">Uncharacterized protein</fullName>
    </submittedName>
</protein>
<dbReference type="EMBL" id="CAJNOR010003649">
    <property type="protein sequence ID" value="CAF1434501.1"/>
    <property type="molecule type" value="Genomic_DNA"/>
</dbReference>
<dbReference type="Proteomes" id="UP000663828">
    <property type="component" value="Unassembled WGS sequence"/>
</dbReference>
<feature type="region of interest" description="Disordered" evidence="1">
    <location>
        <begin position="118"/>
        <end position="138"/>
    </location>
</feature>
<reference evidence="3" key="1">
    <citation type="submission" date="2021-02" db="EMBL/GenBank/DDBJ databases">
        <authorList>
            <person name="Nowell W R."/>
        </authorList>
    </citation>
    <scope>NUCLEOTIDE SEQUENCE</scope>
</reference>
<keyword evidence="4" id="KW-1185">Reference proteome</keyword>
<proteinExistence type="predicted"/>
<organism evidence="3 5">
    <name type="scientific">Adineta ricciae</name>
    <name type="common">Rotifer</name>
    <dbReference type="NCBI Taxonomy" id="249248"/>
    <lineage>
        <taxon>Eukaryota</taxon>
        <taxon>Metazoa</taxon>
        <taxon>Spiralia</taxon>
        <taxon>Gnathifera</taxon>
        <taxon>Rotifera</taxon>
        <taxon>Eurotatoria</taxon>
        <taxon>Bdelloidea</taxon>
        <taxon>Adinetida</taxon>
        <taxon>Adinetidae</taxon>
        <taxon>Adineta</taxon>
    </lineage>
</organism>
<dbReference type="AlphaFoldDB" id="A0A815UW85"/>
<dbReference type="Proteomes" id="UP000663852">
    <property type="component" value="Unassembled WGS sequence"/>
</dbReference>
<evidence type="ECO:0000313" key="5">
    <source>
        <dbReference type="Proteomes" id="UP000663852"/>
    </source>
</evidence>